<evidence type="ECO:0000313" key="2">
    <source>
        <dbReference type="Proteomes" id="UP000307657"/>
    </source>
</evidence>
<dbReference type="EMBL" id="SUPL01000004">
    <property type="protein sequence ID" value="TJY35983.1"/>
    <property type="molecule type" value="Genomic_DNA"/>
</dbReference>
<dbReference type="Proteomes" id="UP000307657">
    <property type="component" value="Unassembled WGS sequence"/>
</dbReference>
<sequence length="206" mass="23665">MLRFIYFLFYITFGQLTLTAQSVSFSPEMVLGNRSTGYQHVIGYKINNKWSFNNVSLFDSEYSNDKNNIFFIRNMLSYNLNKHFKANVALGVKNPGAFATLTSQYQYAKQNFKLSYAIGSTYQNGFTLEQTLILNYTPILRKKIQGYISLFAVVSTNLKELDRGIQQLRIGVKKEQLITGVAINLDQFAKAEKTLENFGVFIKFNF</sequence>
<gene>
    <name evidence="1" type="ORF">E5167_08960</name>
</gene>
<accession>A0A4U0EVU2</accession>
<protein>
    <recommendedName>
        <fullName evidence="3">DUF481 domain-containing protein</fullName>
    </recommendedName>
</protein>
<dbReference type="AlphaFoldDB" id="A0A4U0EVU2"/>
<comment type="caution">
    <text evidence="1">The sequence shown here is derived from an EMBL/GenBank/DDBJ whole genome shotgun (WGS) entry which is preliminary data.</text>
</comment>
<dbReference type="RefSeq" id="WP_136843219.1">
    <property type="nucleotide sequence ID" value="NZ_SUPL01000004.1"/>
</dbReference>
<proteinExistence type="predicted"/>
<reference evidence="1 2" key="1">
    <citation type="submission" date="2019-04" db="EMBL/GenBank/DDBJ databases">
        <title>Lacinutrix sp. nov., isolated from marine water.</title>
        <authorList>
            <person name="Kim W."/>
        </authorList>
    </citation>
    <scope>NUCLEOTIDE SEQUENCE [LARGE SCALE GENOMIC DNA]</scope>
    <source>
        <strain evidence="1 2">CAU 1491</strain>
    </source>
</reference>
<dbReference type="OrthoDB" id="956577at2"/>
<keyword evidence="2" id="KW-1185">Reference proteome</keyword>
<evidence type="ECO:0008006" key="3">
    <source>
        <dbReference type="Google" id="ProtNLM"/>
    </source>
</evidence>
<evidence type="ECO:0000313" key="1">
    <source>
        <dbReference type="EMBL" id="TJY35983.1"/>
    </source>
</evidence>
<organism evidence="1 2">
    <name type="scientific">Pontimicrobium aquaticum</name>
    <dbReference type="NCBI Taxonomy" id="2565367"/>
    <lineage>
        <taxon>Bacteria</taxon>
        <taxon>Pseudomonadati</taxon>
        <taxon>Bacteroidota</taxon>
        <taxon>Flavobacteriia</taxon>
        <taxon>Flavobacteriales</taxon>
        <taxon>Flavobacteriaceae</taxon>
        <taxon>Pontimicrobium</taxon>
    </lineage>
</organism>
<name>A0A4U0EVU2_9FLAO</name>